<accession>A0A9X4BHK2</accession>
<dbReference type="Gene3D" id="3.40.50.300">
    <property type="entry name" value="P-loop containing nucleotide triphosphate hydrolases"/>
    <property type="match status" value="1"/>
</dbReference>
<dbReference type="InterPro" id="IPR027417">
    <property type="entry name" value="P-loop_NTPase"/>
</dbReference>
<dbReference type="Gene3D" id="1.10.8.60">
    <property type="match status" value="1"/>
</dbReference>
<dbReference type="InterPro" id="IPR003959">
    <property type="entry name" value="ATPase_AAA_core"/>
</dbReference>
<protein>
    <recommendedName>
        <fullName evidence="4">Uncharacterized AAA domain-containing protein ycf46</fullName>
    </recommendedName>
</protein>
<dbReference type="GO" id="GO:0016887">
    <property type="term" value="F:ATP hydrolysis activity"/>
    <property type="evidence" value="ECO:0007669"/>
    <property type="project" value="InterPro"/>
</dbReference>
<comment type="similarity">
    <text evidence="3">Belongs to the AAA ATPase family. Highly divergent.</text>
</comment>
<dbReference type="SMART" id="SM00382">
    <property type="entry name" value="AAA"/>
    <property type="match status" value="1"/>
</dbReference>
<sequence>MTPHDDLVTLLRAATPLIAIETPEESRAIESFRHAIGDALLPLYRWSITAGLRRLDIDEDDDESIAPDASYTLQAMRAARERGVYLMLDFNPYLRYPMVMRQLREIVQRQGTAAHTIVLVAPKLDIPEELAPYVTRFSLSLPDVHAIADVVRSEAAQYTRETGRRVEVDADAARAIVRNLVGLSLADARQITRQLIWRDGALGPSDLPELAKAKFELLNRDGLLHFEYHTSQFADVAGLARLKRWIAQRRGAFVGAKSAIRLDPPKGVLLLGVQGCGKSLAAKAIAGGFGVPLARLDFGSLYNKFHGETERNLRAALKNAELLSPCVLWIDEIEKGLAQGTSDDGVSRRVLGYLLTWMAERKANVFLVATANQVHELPAELLRKGRFDEIFFVDLPDAAVRAEIFRLHLTRRSLDKLGFDTAALAAAAEGFSGAEIEQAIVASLYSAAAEQRDLAQDDLVAEIRQTRPLSVLMAEKVEALREWARERTVPAD</sequence>
<dbReference type="PANTHER" id="PTHR42960:SF1">
    <property type="entry name" value="YCF46 PROTEIN"/>
    <property type="match status" value="1"/>
</dbReference>
<evidence type="ECO:0000256" key="2">
    <source>
        <dbReference type="ARBA" id="ARBA00022840"/>
    </source>
</evidence>
<feature type="domain" description="AAA+ ATPase" evidence="5">
    <location>
        <begin position="264"/>
        <end position="397"/>
    </location>
</feature>
<dbReference type="SUPFAM" id="SSF52540">
    <property type="entry name" value="P-loop containing nucleoside triphosphate hydrolases"/>
    <property type="match status" value="1"/>
</dbReference>
<keyword evidence="7" id="KW-1185">Reference proteome</keyword>
<reference evidence="6" key="1">
    <citation type="submission" date="2023-02" db="EMBL/GenBank/DDBJ databases">
        <title>Tahibacter soli sp. nov. isolated from soil.</title>
        <authorList>
            <person name="Baek J.H."/>
            <person name="Lee J.K."/>
            <person name="Choi D.G."/>
            <person name="Jeon C.O."/>
        </authorList>
    </citation>
    <scope>NUCLEOTIDE SEQUENCE</scope>
    <source>
        <strain evidence="6">BL</strain>
    </source>
</reference>
<dbReference type="PANTHER" id="PTHR42960">
    <property type="entry name" value="YCF46 PROTEIN"/>
    <property type="match status" value="1"/>
</dbReference>
<organism evidence="6 7">
    <name type="scientific">Tahibacter soli</name>
    <dbReference type="NCBI Taxonomy" id="2983605"/>
    <lineage>
        <taxon>Bacteria</taxon>
        <taxon>Pseudomonadati</taxon>
        <taxon>Pseudomonadota</taxon>
        <taxon>Gammaproteobacteria</taxon>
        <taxon>Lysobacterales</taxon>
        <taxon>Rhodanobacteraceae</taxon>
        <taxon>Tahibacter</taxon>
    </lineage>
</organism>
<evidence type="ECO:0000259" key="5">
    <source>
        <dbReference type="SMART" id="SM00382"/>
    </source>
</evidence>
<evidence type="ECO:0000256" key="3">
    <source>
        <dbReference type="ARBA" id="ARBA00038088"/>
    </source>
</evidence>
<dbReference type="EMBL" id="JAOVZO020000009">
    <property type="protein sequence ID" value="MDC8012493.1"/>
    <property type="molecule type" value="Genomic_DNA"/>
</dbReference>
<evidence type="ECO:0000313" key="6">
    <source>
        <dbReference type="EMBL" id="MDC8012493.1"/>
    </source>
</evidence>
<evidence type="ECO:0000313" key="7">
    <source>
        <dbReference type="Proteomes" id="UP001139971"/>
    </source>
</evidence>
<proteinExistence type="inferred from homology"/>
<keyword evidence="1" id="KW-0547">Nucleotide-binding</keyword>
<name>A0A9X4BHK2_9GAMM</name>
<dbReference type="InterPro" id="IPR003593">
    <property type="entry name" value="AAA+_ATPase"/>
</dbReference>
<dbReference type="Proteomes" id="UP001139971">
    <property type="component" value="Unassembled WGS sequence"/>
</dbReference>
<dbReference type="InterPro" id="IPR052381">
    <property type="entry name" value="AAA_domain_protein"/>
</dbReference>
<dbReference type="AlphaFoldDB" id="A0A9X4BHK2"/>
<dbReference type="Pfam" id="PF00004">
    <property type="entry name" value="AAA"/>
    <property type="match status" value="1"/>
</dbReference>
<comment type="caution">
    <text evidence="6">The sequence shown here is derived from an EMBL/GenBank/DDBJ whole genome shotgun (WGS) entry which is preliminary data.</text>
</comment>
<evidence type="ECO:0000256" key="4">
    <source>
        <dbReference type="ARBA" id="ARBA00040480"/>
    </source>
</evidence>
<dbReference type="GO" id="GO:0005524">
    <property type="term" value="F:ATP binding"/>
    <property type="evidence" value="ECO:0007669"/>
    <property type="project" value="UniProtKB-KW"/>
</dbReference>
<evidence type="ECO:0000256" key="1">
    <source>
        <dbReference type="ARBA" id="ARBA00022741"/>
    </source>
</evidence>
<gene>
    <name evidence="6" type="ORF">OD750_008030</name>
</gene>
<dbReference type="RefSeq" id="WP_263542026.1">
    <property type="nucleotide sequence ID" value="NZ_JAOVZO020000009.1"/>
</dbReference>
<keyword evidence="2" id="KW-0067">ATP-binding</keyword>